<keyword evidence="2" id="KW-0732">Signal</keyword>
<sequence length="410" mass="42894">MVRQRALLAVVLLVLLMTAACGGDSDDAPDDDPSSSRPPAAAPAPKRFDPPARFASEGQTLAKAPRRGGALGKPEVAAVFVGSTLVYVDESSLAGIDVVTGDDRWVTPMPGVTIAESTQIATPILYEDRIYVAAAMTVPDGPRVSSHRAISLAAVDPSTGAEVWTATIEALPGDPVQDVRLVGVTADSIVLDTSTTTYVVDPQTRRTRWQTQFFEPTVVDGTVVAGQLGEDATETKTRTVGLRLTDGVQLWSSAAAAQQGRSFPLGPGLMAVHGRDFASAEPFFDFLDPATGESRYPGDSDELSALQSCWFDGRTLVVCAATGTRTVAVGYNWSDLAEIWELPVGDRAAPRVTGAWHGAVYGLLKGKPVTLDGRSGAVRTNAAGAAPALVNEYAGVSAESGSLRLFPALA</sequence>
<proteinExistence type="predicted"/>
<feature type="chain" id="PRO_5046612769" description="Pyrrolo-quinoline quinone repeat domain-containing protein" evidence="2">
    <location>
        <begin position="23"/>
        <end position="410"/>
    </location>
</feature>
<feature type="compositionally biased region" description="Low complexity" evidence="1">
    <location>
        <begin position="35"/>
        <end position="53"/>
    </location>
</feature>
<evidence type="ECO:0000313" key="5">
    <source>
        <dbReference type="Proteomes" id="UP001501676"/>
    </source>
</evidence>
<dbReference type="InterPro" id="IPR015943">
    <property type="entry name" value="WD40/YVTN_repeat-like_dom_sf"/>
</dbReference>
<dbReference type="InterPro" id="IPR002372">
    <property type="entry name" value="PQQ_rpt_dom"/>
</dbReference>
<keyword evidence="5" id="KW-1185">Reference proteome</keyword>
<dbReference type="InterPro" id="IPR011047">
    <property type="entry name" value="Quinoprotein_ADH-like_sf"/>
</dbReference>
<dbReference type="Pfam" id="PF13360">
    <property type="entry name" value="PQQ_2"/>
    <property type="match status" value="1"/>
</dbReference>
<feature type="compositionally biased region" description="Acidic residues" evidence="1">
    <location>
        <begin position="24"/>
        <end position="33"/>
    </location>
</feature>
<feature type="signal peptide" evidence="2">
    <location>
        <begin position="1"/>
        <end position="22"/>
    </location>
</feature>
<organism evidence="4 5">
    <name type="scientific">Cryptosporangium minutisporangium</name>
    <dbReference type="NCBI Taxonomy" id="113569"/>
    <lineage>
        <taxon>Bacteria</taxon>
        <taxon>Bacillati</taxon>
        <taxon>Actinomycetota</taxon>
        <taxon>Actinomycetes</taxon>
        <taxon>Cryptosporangiales</taxon>
        <taxon>Cryptosporangiaceae</taxon>
        <taxon>Cryptosporangium</taxon>
    </lineage>
</organism>
<dbReference type="PROSITE" id="PS51257">
    <property type="entry name" value="PROKAR_LIPOPROTEIN"/>
    <property type="match status" value="1"/>
</dbReference>
<dbReference type="EMBL" id="BAAAYN010000044">
    <property type="protein sequence ID" value="GAA3394460.1"/>
    <property type="molecule type" value="Genomic_DNA"/>
</dbReference>
<dbReference type="SUPFAM" id="SSF50998">
    <property type="entry name" value="Quinoprotein alcohol dehydrogenase-like"/>
    <property type="match status" value="1"/>
</dbReference>
<name>A0ABP6T7B1_9ACTN</name>
<evidence type="ECO:0000259" key="3">
    <source>
        <dbReference type="Pfam" id="PF13360"/>
    </source>
</evidence>
<dbReference type="Gene3D" id="2.130.10.10">
    <property type="entry name" value="YVTN repeat-like/Quinoprotein amine dehydrogenase"/>
    <property type="match status" value="1"/>
</dbReference>
<evidence type="ECO:0000256" key="1">
    <source>
        <dbReference type="SAM" id="MobiDB-lite"/>
    </source>
</evidence>
<protein>
    <recommendedName>
        <fullName evidence="3">Pyrrolo-quinoline quinone repeat domain-containing protein</fullName>
    </recommendedName>
</protein>
<feature type="domain" description="Pyrrolo-quinoline quinone repeat" evidence="3">
    <location>
        <begin position="64"/>
        <end position="172"/>
    </location>
</feature>
<feature type="region of interest" description="Disordered" evidence="1">
    <location>
        <begin position="24"/>
        <end position="53"/>
    </location>
</feature>
<dbReference type="Proteomes" id="UP001501676">
    <property type="component" value="Unassembled WGS sequence"/>
</dbReference>
<reference evidence="5" key="1">
    <citation type="journal article" date="2019" name="Int. J. Syst. Evol. Microbiol.">
        <title>The Global Catalogue of Microorganisms (GCM) 10K type strain sequencing project: providing services to taxonomists for standard genome sequencing and annotation.</title>
        <authorList>
            <consortium name="The Broad Institute Genomics Platform"/>
            <consortium name="The Broad Institute Genome Sequencing Center for Infectious Disease"/>
            <person name="Wu L."/>
            <person name="Ma J."/>
        </authorList>
    </citation>
    <scope>NUCLEOTIDE SEQUENCE [LARGE SCALE GENOMIC DNA]</scope>
    <source>
        <strain evidence="5">JCM 9458</strain>
    </source>
</reference>
<evidence type="ECO:0000256" key="2">
    <source>
        <dbReference type="SAM" id="SignalP"/>
    </source>
</evidence>
<evidence type="ECO:0000313" key="4">
    <source>
        <dbReference type="EMBL" id="GAA3394460.1"/>
    </source>
</evidence>
<comment type="caution">
    <text evidence="4">The sequence shown here is derived from an EMBL/GenBank/DDBJ whole genome shotgun (WGS) entry which is preliminary data.</text>
</comment>
<gene>
    <name evidence="4" type="ORF">GCM10020369_63950</name>
</gene>
<accession>A0ABP6T7B1</accession>